<accession>A0A0W0VIL8</accession>
<evidence type="ECO:0000256" key="7">
    <source>
        <dbReference type="ARBA" id="ARBA00022729"/>
    </source>
</evidence>
<dbReference type="InterPro" id="IPR036929">
    <property type="entry name" value="DsbDN_sf"/>
</dbReference>
<feature type="disulfide bond" description="Redox-active" evidence="18">
    <location>
        <begin position="501"/>
        <end position="504"/>
    </location>
</feature>
<organism evidence="20 21">
    <name type="scientific">Legionella lansingensis</name>
    <dbReference type="NCBI Taxonomy" id="45067"/>
    <lineage>
        <taxon>Bacteria</taxon>
        <taxon>Pseudomonadati</taxon>
        <taxon>Pseudomonadota</taxon>
        <taxon>Gammaproteobacteria</taxon>
        <taxon>Legionellales</taxon>
        <taxon>Legionellaceae</taxon>
        <taxon>Legionella</taxon>
    </lineage>
</organism>
<dbReference type="InterPro" id="IPR017937">
    <property type="entry name" value="Thioredoxin_CS"/>
</dbReference>
<comment type="catalytic activity">
    <reaction evidence="17 18">
        <text>[protein]-dithiol + NADP(+) = [protein]-disulfide + NADPH + H(+)</text>
        <dbReference type="Rhea" id="RHEA:18753"/>
        <dbReference type="Rhea" id="RHEA-COMP:10593"/>
        <dbReference type="Rhea" id="RHEA-COMP:10594"/>
        <dbReference type="ChEBI" id="CHEBI:15378"/>
        <dbReference type="ChEBI" id="CHEBI:29950"/>
        <dbReference type="ChEBI" id="CHEBI:50058"/>
        <dbReference type="ChEBI" id="CHEBI:57783"/>
        <dbReference type="ChEBI" id="CHEBI:58349"/>
        <dbReference type="EC" id="1.8.1.8"/>
    </reaction>
</comment>
<dbReference type="Proteomes" id="UP000054869">
    <property type="component" value="Unassembled WGS sequence"/>
</dbReference>
<dbReference type="AlphaFoldDB" id="A0A0W0VIL8"/>
<dbReference type="SUPFAM" id="SSF52833">
    <property type="entry name" value="Thioredoxin-like"/>
    <property type="match status" value="1"/>
</dbReference>
<comment type="subcellular location">
    <subcellularLocation>
        <location evidence="1 18">Cell inner membrane</location>
        <topology evidence="1 18">Multi-pass membrane protein</topology>
    </subcellularLocation>
</comment>
<feature type="transmembrane region" description="Helical" evidence="18">
    <location>
        <begin position="297"/>
        <end position="327"/>
    </location>
</feature>
<gene>
    <name evidence="18" type="primary">dsbD</name>
    <name evidence="20" type="ORF">Llan_2041</name>
</gene>
<dbReference type="RefSeq" id="WP_028374075.1">
    <property type="nucleotide sequence ID" value="NZ_CAAAJD010000041.1"/>
</dbReference>
<dbReference type="EC" id="1.8.1.8" evidence="18"/>
<keyword evidence="11 18" id="KW-0560">Oxidoreductase</keyword>
<keyword evidence="10 18" id="KW-1133">Transmembrane helix</keyword>
<keyword evidence="13 18" id="KW-0472">Membrane</keyword>
<dbReference type="Gene3D" id="2.60.40.1250">
    <property type="entry name" value="Thiol:disulfide interchange protein DsbD, N-terminal domain"/>
    <property type="match status" value="1"/>
</dbReference>
<dbReference type="Pfam" id="PF13899">
    <property type="entry name" value="Thioredoxin_7"/>
    <property type="match status" value="1"/>
</dbReference>
<evidence type="ECO:0000256" key="10">
    <source>
        <dbReference type="ARBA" id="ARBA00022989"/>
    </source>
</evidence>
<keyword evidence="14 18" id="KW-1015">Disulfide bond</keyword>
<dbReference type="Pfam" id="PF11412">
    <property type="entry name" value="DsbD_N"/>
    <property type="match status" value="1"/>
</dbReference>
<dbReference type="GO" id="GO:0045454">
    <property type="term" value="P:cell redox homeostasis"/>
    <property type="evidence" value="ECO:0007669"/>
    <property type="project" value="TreeGrafter"/>
</dbReference>
<dbReference type="PANTHER" id="PTHR32234:SF0">
    <property type="entry name" value="THIOL:DISULFIDE INTERCHANGE PROTEIN DSBD"/>
    <property type="match status" value="1"/>
</dbReference>
<evidence type="ECO:0000313" key="21">
    <source>
        <dbReference type="Proteomes" id="UP000054869"/>
    </source>
</evidence>
<feature type="signal peptide" evidence="18">
    <location>
        <begin position="1"/>
        <end position="19"/>
    </location>
</feature>
<sequence length="588" mass="63608" precursor="true">MKKWVLLSLLCLTSLVNYASPLPAAEVFKVNATQIDPNTLSIHWQVKPGYFLYSDRIKIDVPSNSNVHLGTIRFPQTLMKIDKQGRTYPIYRNELSLPVPILGEQPGETLLDVHFQGCADDGFCYPPETRQIKLAIGNDLALTSVSMEETPVTVASTSSQETDDIEAVFSKEHWIMVVLTFFGFGLLLAFTPCVLPMVPVLSGIIVGHGKDLSTRKAFFLSLSYVLSMSVTYALVGALVASLGSNLQVIMQSPWIIVTFSLIFVLLALSMFGCYDLRLPVSWQAKLANISRRQGSGHYVGAAVMGSLSTLILSPCVTAPLIGALGYIAHSGNILFGTLTLFFLGLGMGTPLLLIGASAGKWLPKAGTWMNTVKAFFGVLLLGVAIYLLDRILPSTIVMILWASLLIFTGIYCGALTIASSNHAKLRQGLGIMSLVYGLLILVGASMGSHNPLQPLAGFQATANAAAPGFTIETVKSIDEVQQAISKAKGKPVMLDFYADWCASCQTMEATTFKDARVEAALRNFVVLKVDITANNAQDKALLKAYGVVAPPTFLFFNKQGKEESKLRVVGETSASKFLEQLTRVTALD</sequence>
<proteinExistence type="inferred from homology"/>
<evidence type="ECO:0000256" key="2">
    <source>
        <dbReference type="ARBA" id="ARBA00007241"/>
    </source>
</evidence>
<evidence type="ECO:0000256" key="15">
    <source>
        <dbReference type="ARBA" id="ARBA00023284"/>
    </source>
</evidence>
<dbReference type="InterPro" id="IPR036249">
    <property type="entry name" value="Thioredoxin-like_sf"/>
</dbReference>
<keyword evidence="7 18" id="KW-0732">Signal</keyword>
<dbReference type="NCBIfam" id="NF001419">
    <property type="entry name" value="PRK00293.1"/>
    <property type="match status" value="1"/>
</dbReference>
<keyword evidence="3 18" id="KW-0813">Transport</keyword>
<evidence type="ECO:0000256" key="8">
    <source>
        <dbReference type="ARBA" id="ARBA00022748"/>
    </source>
</evidence>
<evidence type="ECO:0000256" key="9">
    <source>
        <dbReference type="ARBA" id="ARBA00022982"/>
    </source>
</evidence>
<feature type="transmembrane region" description="Helical" evidence="18">
    <location>
        <begin position="368"/>
        <end position="388"/>
    </location>
</feature>
<feature type="chain" id="PRO_5015365776" description="Thiol:disulfide interchange protein DsbD" evidence="18">
    <location>
        <begin position="20"/>
        <end position="588"/>
    </location>
</feature>
<dbReference type="STRING" id="45067.Llan_2041"/>
<dbReference type="PROSITE" id="PS51352">
    <property type="entry name" value="THIOREDOXIN_2"/>
    <property type="match status" value="1"/>
</dbReference>
<keyword evidence="9 18" id="KW-0249">Electron transport</keyword>
<keyword evidence="5 18" id="KW-0997">Cell inner membrane</keyword>
<feature type="disulfide bond" description="Redox-active" evidence="18">
    <location>
        <begin position="118"/>
        <end position="124"/>
    </location>
</feature>
<keyword evidence="8 18" id="KW-0201">Cytochrome c-type biogenesis</keyword>
<feature type="transmembrane region" description="Helical" evidence="18">
    <location>
        <begin position="394"/>
        <end position="417"/>
    </location>
</feature>
<feature type="transmembrane region" description="Helical" evidence="18">
    <location>
        <begin position="429"/>
        <end position="447"/>
    </location>
</feature>
<evidence type="ECO:0000259" key="19">
    <source>
        <dbReference type="PROSITE" id="PS51352"/>
    </source>
</evidence>
<dbReference type="GO" id="GO:0047134">
    <property type="term" value="F:protein-disulfide reductase [NAD(P)H] activity"/>
    <property type="evidence" value="ECO:0007669"/>
    <property type="project" value="UniProtKB-UniRule"/>
</dbReference>
<dbReference type="HAMAP" id="MF_00399">
    <property type="entry name" value="DbsD"/>
    <property type="match status" value="1"/>
</dbReference>
<protein>
    <recommendedName>
        <fullName evidence="18">Thiol:disulfide interchange protein DsbD</fullName>
        <ecNumber evidence="18">1.8.1.8</ecNumber>
    </recommendedName>
    <alternativeName>
        <fullName evidence="18">Protein-disulfide reductase</fullName>
        <shortName evidence="18">Disulfide reductase</shortName>
    </alternativeName>
</protein>
<feature type="disulfide bond" description="Redox-active" evidence="18">
    <location>
        <begin position="193"/>
        <end position="315"/>
    </location>
</feature>
<keyword evidence="6 18" id="KW-0812">Transmembrane</keyword>
<keyword evidence="21" id="KW-1185">Reference proteome</keyword>
<comment type="catalytic activity">
    <reaction evidence="16 18">
        <text>[protein]-dithiol + NAD(+) = [protein]-disulfide + NADH + H(+)</text>
        <dbReference type="Rhea" id="RHEA:18749"/>
        <dbReference type="Rhea" id="RHEA-COMP:10593"/>
        <dbReference type="Rhea" id="RHEA-COMP:10594"/>
        <dbReference type="ChEBI" id="CHEBI:15378"/>
        <dbReference type="ChEBI" id="CHEBI:29950"/>
        <dbReference type="ChEBI" id="CHEBI:50058"/>
        <dbReference type="ChEBI" id="CHEBI:57540"/>
        <dbReference type="ChEBI" id="CHEBI:57945"/>
        <dbReference type="EC" id="1.8.1.8"/>
    </reaction>
</comment>
<dbReference type="InterPro" id="IPR003834">
    <property type="entry name" value="Cyt_c_assmbl_TM_dom"/>
</dbReference>
<dbReference type="InterPro" id="IPR028250">
    <property type="entry name" value="DsbDN"/>
</dbReference>
<dbReference type="EMBL" id="LNYI01000048">
    <property type="protein sequence ID" value="KTD19946.1"/>
    <property type="molecule type" value="Genomic_DNA"/>
</dbReference>
<keyword evidence="12 18" id="KW-0520">NAD</keyword>
<dbReference type="Gene3D" id="3.40.30.10">
    <property type="entry name" value="Glutaredoxin"/>
    <property type="match status" value="1"/>
</dbReference>
<dbReference type="InterPro" id="IPR022910">
    <property type="entry name" value="Thiol_diS_interchange_DbsD"/>
</dbReference>
<dbReference type="OrthoDB" id="9811036at2"/>
<comment type="function">
    <text evidence="18">Required to facilitate the formation of correct disulfide bonds in some periplasmic proteins and for the assembly of the periplasmic c-type cytochromes. Acts by transferring electrons from cytoplasmic thioredoxin to the periplasm. This transfer involves a cascade of disulfide bond formation and reduction steps.</text>
</comment>
<comment type="caution">
    <text evidence="20">The sequence shown here is derived from an EMBL/GenBank/DDBJ whole genome shotgun (WGS) entry which is preliminary data.</text>
</comment>
<dbReference type="Pfam" id="PF02683">
    <property type="entry name" value="DsbD_TM"/>
    <property type="match status" value="1"/>
</dbReference>
<keyword evidence="4 18" id="KW-1003">Cell membrane</keyword>
<dbReference type="InterPro" id="IPR013766">
    <property type="entry name" value="Thioredoxin_domain"/>
</dbReference>
<dbReference type="PANTHER" id="PTHR32234">
    <property type="entry name" value="THIOL:DISULFIDE INTERCHANGE PROTEIN DSBD"/>
    <property type="match status" value="1"/>
</dbReference>
<evidence type="ECO:0000256" key="18">
    <source>
        <dbReference type="HAMAP-Rule" id="MF_00399"/>
    </source>
</evidence>
<dbReference type="GO" id="GO:0005886">
    <property type="term" value="C:plasma membrane"/>
    <property type="evidence" value="ECO:0007669"/>
    <property type="project" value="UniProtKB-SubCell"/>
</dbReference>
<evidence type="ECO:0000256" key="13">
    <source>
        <dbReference type="ARBA" id="ARBA00023136"/>
    </source>
</evidence>
<dbReference type="PROSITE" id="PS00194">
    <property type="entry name" value="THIOREDOXIN_1"/>
    <property type="match status" value="1"/>
</dbReference>
<evidence type="ECO:0000256" key="14">
    <source>
        <dbReference type="ARBA" id="ARBA00023157"/>
    </source>
</evidence>
<evidence type="ECO:0000256" key="1">
    <source>
        <dbReference type="ARBA" id="ARBA00004429"/>
    </source>
</evidence>
<name>A0A0W0VIL8_9GAMM</name>
<evidence type="ECO:0000256" key="11">
    <source>
        <dbReference type="ARBA" id="ARBA00023002"/>
    </source>
</evidence>
<evidence type="ECO:0000256" key="4">
    <source>
        <dbReference type="ARBA" id="ARBA00022475"/>
    </source>
</evidence>
<evidence type="ECO:0000256" key="5">
    <source>
        <dbReference type="ARBA" id="ARBA00022519"/>
    </source>
</evidence>
<feature type="domain" description="Thioredoxin" evidence="19">
    <location>
        <begin position="460"/>
        <end position="586"/>
    </location>
</feature>
<feature type="transmembrane region" description="Helical" evidence="18">
    <location>
        <begin position="333"/>
        <end position="356"/>
    </location>
</feature>
<dbReference type="SUPFAM" id="SSF74863">
    <property type="entry name" value="Thiol:disulfide interchange protein DsbD, N-terminal domain (DsbD-alpha)"/>
    <property type="match status" value="1"/>
</dbReference>
<dbReference type="GO" id="GO:0017004">
    <property type="term" value="P:cytochrome complex assembly"/>
    <property type="evidence" value="ECO:0007669"/>
    <property type="project" value="UniProtKB-UniRule"/>
</dbReference>
<feature type="transmembrane region" description="Helical" evidence="18">
    <location>
        <begin position="218"/>
        <end position="242"/>
    </location>
</feature>
<reference evidence="20 21" key="1">
    <citation type="submission" date="2015-11" db="EMBL/GenBank/DDBJ databases">
        <title>Genomic analysis of 38 Legionella species identifies large and diverse effector repertoires.</title>
        <authorList>
            <person name="Burstein D."/>
            <person name="Amaro F."/>
            <person name="Zusman T."/>
            <person name="Lifshitz Z."/>
            <person name="Cohen O."/>
            <person name="Gilbert J.A."/>
            <person name="Pupko T."/>
            <person name="Shuman H.A."/>
            <person name="Segal G."/>
        </authorList>
    </citation>
    <scope>NUCLEOTIDE SEQUENCE [LARGE SCALE GENOMIC DNA]</scope>
    <source>
        <strain evidence="20 21">ATCC 49751</strain>
    </source>
</reference>
<dbReference type="GO" id="GO:0009055">
    <property type="term" value="F:electron transfer activity"/>
    <property type="evidence" value="ECO:0007669"/>
    <property type="project" value="UniProtKB-UniRule"/>
</dbReference>
<evidence type="ECO:0000256" key="6">
    <source>
        <dbReference type="ARBA" id="ARBA00022692"/>
    </source>
</evidence>
<feature type="transmembrane region" description="Helical" evidence="18">
    <location>
        <begin position="254"/>
        <end position="276"/>
    </location>
</feature>
<evidence type="ECO:0000313" key="20">
    <source>
        <dbReference type="EMBL" id="KTD19946.1"/>
    </source>
</evidence>
<dbReference type="InterPro" id="IPR035671">
    <property type="entry name" value="DsbD_gamma"/>
</dbReference>
<dbReference type="PATRIC" id="fig|45067.4.peg.2142"/>
<dbReference type="eggNOG" id="COG4232">
    <property type="taxonomic scope" value="Bacteria"/>
</dbReference>
<dbReference type="CDD" id="cd02953">
    <property type="entry name" value="DsbDgamma"/>
    <property type="match status" value="1"/>
</dbReference>
<evidence type="ECO:0000256" key="3">
    <source>
        <dbReference type="ARBA" id="ARBA00022448"/>
    </source>
</evidence>
<feature type="transmembrane region" description="Helical" evidence="18">
    <location>
        <begin position="174"/>
        <end position="206"/>
    </location>
</feature>
<evidence type="ECO:0000256" key="16">
    <source>
        <dbReference type="ARBA" id="ARBA00047388"/>
    </source>
</evidence>
<evidence type="ECO:0000256" key="17">
    <source>
        <dbReference type="ARBA" id="ARBA00047804"/>
    </source>
</evidence>
<evidence type="ECO:0000256" key="12">
    <source>
        <dbReference type="ARBA" id="ARBA00023027"/>
    </source>
</evidence>
<keyword evidence="15 18" id="KW-0676">Redox-active center</keyword>
<comment type="similarity">
    <text evidence="2 18">Belongs to the thioredoxin family. DsbD subfamily.</text>
</comment>